<evidence type="ECO:0000313" key="3">
    <source>
        <dbReference type="Proteomes" id="UP000197619"/>
    </source>
</evidence>
<feature type="compositionally biased region" description="Low complexity" evidence="1">
    <location>
        <begin position="51"/>
        <end position="99"/>
    </location>
</feature>
<comment type="caution">
    <text evidence="2">The sequence shown here is derived from an EMBL/GenBank/DDBJ whole genome shotgun (WGS) entry which is preliminary data.</text>
</comment>
<feature type="region of interest" description="Disordered" evidence="1">
    <location>
        <begin position="32"/>
        <end position="131"/>
    </location>
</feature>
<dbReference type="AlphaFoldDB" id="A0A218U6L6"/>
<dbReference type="Proteomes" id="UP000197619">
    <property type="component" value="Unassembled WGS sequence"/>
</dbReference>
<gene>
    <name evidence="2" type="ORF">RLOC_00013577</name>
</gene>
<evidence type="ECO:0000256" key="1">
    <source>
        <dbReference type="SAM" id="MobiDB-lite"/>
    </source>
</evidence>
<evidence type="ECO:0000313" key="2">
    <source>
        <dbReference type="EMBL" id="OWK49383.1"/>
    </source>
</evidence>
<feature type="compositionally biased region" description="Basic residues" evidence="1">
    <location>
        <begin position="116"/>
        <end position="125"/>
    </location>
</feature>
<keyword evidence="3" id="KW-1185">Reference proteome</keyword>
<reference evidence="2 3" key="1">
    <citation type="submission" date="2017-05" db="EMBL/GenBank/DDBJ databases">
        <title>Genome of assembly of the Bengalese finch, Lonchura striata domestica.</title>
        <authorList>
            <person name="Colquitt B.M."/>
            <person name="Brainard M.S."/>
        </authorList>
    </citation>
    <scope>NUCLEOTIDE SEQUENCE [LARGE SCALE GENOMIC DNA]</scope>
    <source>
        <strain evidence="2">White83orange57</strain>
    </source>
</reference>
<dbReference type="EMBL" id="MUZQ01001732">
    <property type="protein sequence ID" value="OWK49383.1"/>
    <property type="molecule type" value="Genomic_DNA"/>
</dbReference>
<protein>
    <submittedName>
        <fullName evidence="2">Uncharacterized protein</fullName>
    </submittedName>
</protein>
<sequence>MGCAFFWAEPASRVFFLGPRRSSGPSWPCSCTPSSATARCWSSSTPPPPTASRGRSSPGRRLPSRSPCGCCATPPATSTSTTNPRGPWWPSSPSGAPASQAPMTSPGVPTTCCAGRPRRPSRRHTWPWGTGSTPACSDPGGLAVPLHAVTLGTAATAAPAALALLTPHLPLLAPEKKTNKKSC</sequence>
<proteinExistence type="predicted"/>
<feature type="compositionally biased region" description="Polar residues" evidence="1">
    <location>
        <begin position="32"/>
        <end position="41"/>
    </location>
</feature>
<name>A0A218U6L6_9PASE</name>
<organism evidence="2 3">
    <name type="scientific">Lonchura striata</name>
    <name type="common">white-rumped munia</name>
    <dbReference type="NCBI Taxonomy" id="40157"/>
    <lineage>
        <taxon>Eukaryota</taxon>
        <taxon>Metazoa</taxon>
        <taxon>Chordata</taxon>
        <taxon>Craniata</taxon>
        <taxon>Vertebrata</taxon>
        <taxon>Euteleostomi</taxon>
        <taxon>Archelosauria</taxon>
        <taxon>Archosauria</taxon>
        <taxon>Dinosauria</taxon>
        <taxon>Saurischia</taxon>
        <taxon>Theropoda</taxon>
        <taxon>Coelurosauria</taxon>
        <taxon>Aves</taxon>
        <taxon>Neognathae</taxon>
        <taxon>Neoaves</taxon>
        <taxon>Telluraves</taxon>
        <taxon>Australaves</taxon>
        <taxon>Passeriformes</taxon>
        <taxon>Passeroidea</taxon>
        <taxon>Estrildidae</taxon>
        <taxon>Estrildinae</taxon>
        <taxon>Lonchura</taxon>
    </lineage>
</organism>
<accession>A0A218U6L6</accession>